<gene>
    <name evidence="1" type="ORF">GALL_230760</name>
</gene>
<sequence>MVSMMASFKYAIHLRQDSSNVFDQKHPPGNVAPYAGIYRCVVCGDEIGIAQGHTLPPQNHHQHPAGRGRIEWQLLVQARGH</sequence>
<proteinExistence type="predicted"/>
<comment type="caution">
    <text evidence="1">The sequence shown here is derived from an EMBL/GenBank/DDBJ whole genome shotgun (WGS) entry which is preliminary data.</text>
</comment>
<dbReference type="EMBL" id="MLJW01000176">
    <property type="protein sequence ID" value="OIQ94973.1"/>
    <property type="molecule type" value="Genomic_DNA"/>
</dbReference>
<protein>
    <recommendedName>
        <fullName evidence="2">Protein L</fullName>
    </recommendedName>
</protein>
<dbReference type="AlphaFoldDB" id="A0A1J5S3R7"/>
<name>A0A1J5S3R7_9ZZZZ</name>
<evidence type="ECO:0008006" key="2">
    <source>
        <dbReference type="Google" id="ProtNLM"/>
    </source>
</evidence>
<organism evidence="1">
    <name type="scientific">mine drainage metagenome</name>
    <dbReference type="NCBI Taxonomy" id="410659"/>
    <lineage>
        <taxon>unclassified sequences</taxon>
        <taxon>metagenomes</taxon>
        <taxon>ecological metagenomes</taxon>
    </lineage>
</organism>
<accession>A0A1J5S3R7</accession>
<reference evidence="1" key="1">
    <citation type="submission" date="2016-10" db="EMBL/GenBank/DDBJ databases">
        <title>Sequence of Gallionella enrichment culture.</title>
        <authorList>
            <person name="Poehlein A."/>
            <person name="Muehling M."/>
            <person name="Daniel R."/>
        </authorList>
    </citation>
    <scope>NUCLEOTIDE SEQUENCE</scope>
</reference>
<evidence type="ECO:0000313" key="1">
    <source>
        <dbReference type="EMBL" id="OIQ94973.1"/>
    </source>
</evidence>